<reference evidence="3 4" key="1">
    <citation type="submission" date="2022-10" db="EMBL/GenBank/DDBJ databases">
        <title>Luteolibacter arcticus strain CCTCC AB 2014275, whole genome shotgun sequencing project.</title>
        <authorList>
            <person name="Zhao G."/>
            <person name="Shen L."/>
        </authorList>
    </citation>
    <scope>NUCLEOTIDE SEQUENCE [LARGE SCALE GENOMIC DNA]</scope>
    <source>
        <strain evidence="3 4">CCTCC AB 2014275</strain>
    </source>
</reference>
<dbReference type="CDD" id="cd11301">
    <property type="entry name" value="Fut1_Fut2_like"/>
    <property type="match status" value="1"/>
</dbReference>
<dbReference type="RefSeq" id="WP_264487659.1">
    <property type="nucleotide sequence ID" value="NZ_JAPDDT010000005.1"/>
</dbReference>
<dbReference type="PANTHER" id="PTHR11927">
    <property type="entry name" value="GALACTOSIDE 2-L-FUCOSYLTRANSFERASE"/>
    <property type="match status" value="1"/>
</dbReference>
<evidence type="ECO:0000313" key="4">
    <source>
        <dbReference type="Proteomes" id="UP001320876"/>
    </source>
</evidence>
<keyword evidence="2" id="KW-0808">Transferase</keyword>
<dbReference type="Pfam" id="PF01531">
    <property type="entry name" value="Glyco_transf_11"/>
    <property type="match status" value="1"/>
</dbReference>
<evidence type="ECO:0000313" key="3">
    <source>
        <dbReference type="EMBL" id="MCW1923550.1"/>
    </source>
</evidence>
<accession>A0ABT3GJ52</accession>
<comment type="caution">
    <text evidence="3">The sequence shown here is derived from an EMBL/GenBank/DDBJ whole genome shotgun (WGS) entry which is preliminary data.</text>
</comment>
<evidence type="ECO:0000256" key="1">
    <source>
        <dbReference type="ARBA" id="ARBA00022676"/>
    </source>
</evidence>
<sequence>MIRIVLLGRLGNNLFQYALGRVLAEKHGVPLAMDGSWFNSPGWDEVKCLRDLPGPAAGHARIVRRCSPAARALRKFTGHHYWQLRGVPELREREDHQGFDARFLEAPANCLIFGYFQTPRYFSSIEPKLREELRTDGLGLETGHEGLAESLRAPNSVAVHVRRGDYAGNPFLDVCGMDYYLEAMRRLRETLPAPRFHIFSDDPAWCTNRFTGEDIVITGGPARRSPLVDLHLMSLAKHHVIANSSYSWWAAWLGKKPGQRVLMPAEWFRGIRAPIAEKQCEGWEIVTLGPTPT</sequence>
<dbReference type="PANTHER" id="PTHR11927:SF9">
    <property type="entry name" value="L-FUCOSYLTRANSFERASE"/>
    <property type="match status" value="1"/>
</dbReference>
<organism evidence="3 4">
    <name type="scientific">Luteolibacter arcticus</name>
    <dbReference type="NCBI Taxonomy" id="1581411"/>
    <lineage>
        <taxon>Bacteria</taxon>
        <taxon>Pseudomonadati</taxon>
        <taxon>Verrucomicrobiota</taxon>
        <taxon>Verrucomicrobiia</taxon>
        <taxon>Verrucomicrobiales</taxon>
        <taxon>Verrucomicrobiaceae</taxon>
        <taxon>Luteolibacter</taxon>
    </lineage>
</organism>
<dbReference type="Proteomes" id="UP001320876">
    <property type="component" value="Unassembled WGS sequence"/>
</dbReference>
<gene>
    <name evidence="3" type="ORF">OKA05_13380</name>
</gene>
<keyword evidence="1" id="KW-0328">Glycosyltransferase</keyword>
<protein>
    <submittedName>
        <fullName evidence="3">Alpha-1,2-fucosyltransferase</fullName>
    </submittedName>
</protein>
<name>A0ABT3GJ52_9BACT</name>
<dbReference type="InterPro" id="IPR002516">
    <property type="entry name" value="Glyco_trans_11"/>
</dbReference>
<proteinExistence type="predicted"/>
<keyword evidence="4" id="KW-1185">Reference proteome</keyword>
<dbReference type="EMBL" id="JAPDDT010000005">
    <property type="protein sequence ID" value="MCW1923550.1"/>
    <property type="molecule type" value="Genomic_DNA"/>
</dbReference>
<evidence type="ECO:0000256" key="2">
    <source>
        <dbReference type="ARBA" id="ARBA00022679"/>
    </source>
</evidence>